<dbReference type="RefSeq" id="WP_255913973.1">
    <property type="nucleotide sequence ID" value="NZ_JANFQO010000007.1"/>
</dbReference>
<evidence type="ECO:0000313" key="3">
    <source>
        <dbReference type="Proteomes" id="UP001165498"/>
    </source>
</evidence>
<feature type="chain" id="PRO_5046585110" evidence="1">
    <location>
        <begin position="26"/>
        <end position="111"/>
    </location>
</feature>
<protein>
    <submittedName>
        <fullName evidence="2">Uncharacterized protein</fullName>
    </submittedName>
</protein>
<keyword evidence="1" id="KW-0732">Signal</keyword>
<feature type="signal peptide" evidence="1">
    <location>
        <begin position="1"/>
        <end position="25"/>
    </location>
</feature>
<dbReference type="EMBL" id="JANFQO010000007">
    <property type="protein sequence ID" value="MCQ4164948.1"/>
    <property type="molecule type" value="Genomic_DNA"/>
</dbReference>
<gene>
    <name evidence="2" type="ORF">NM961_09525</name>
</gene>
<accession>A0ABT1QRP0</accession>
<organism evidence="2 3">
    <name type="scientific">Tahibacter harae</name>
    <dbReference type="NCBI Taxonomy" id="2963937"/>
    <lineage>
        <taxon>Bacteria</taxon>
        <taxon>Pseudomonadati</taxon>
        <taxon>Pseudomonadota</taxon>
        <taxon>Gammaproteobacteria</taxon>
        <taxon>Lysobacterales</taxon>
        <taxon>Rhodanobacteraceae</taxon>
        <taxon>Tahibacter</taxon>
    </lineage>
</organism>
<evidence type="ECO:0000313" key="2">
    <source>
        <dbReference type="EMBL" id="MCQ4164948.1"/>
    </source>
</evidence>
<dbReference type="Proteomes" id="UP001165498">
    <property type="component" value="Unassembled WGS sequence"/>
</dbReference>
<name>A0ABT1QRP0_9GAMM</name>
<evidence type="ECO:0000256" key="1">
    <source>
        <dbReference type="SAM" id="SignalP"/>
    </source>
</evidence>
<reference evidence="2" key="1">
    <citation type="submission" date="2022-07" db="EMBL/GenBank/DDBJ databases">
        <title>Tahibacter sp., a new gammaproteobacterium isolated from the silt sample collected at pig farm.</title>
        <authorList>
            <person name="Chen H."/>
        </authorList>
    </citation>
    <scope>NUCLEOTIDE SEQUENCE</scope>
    <source>
        <strain evidence="2">P2K</strain>
    </source>
</reference>
<keyword evidence="3" id="KW-1185">Reference proteome</keyword>
<comment type="caution">
    <text evidence="2">The sequence shown here is derived from an EMBL/GenBank/DDBJ whole genome shotgun (WGS) entry which is preliminary data.</text>
</comment>
<proteinExistence type="predicted"/>
<sequence>MNGFSLMRRIAVLAGLSLASAVVFAAGRVRVVEVVSYAQLGNHVGAQIVVRTTLGSRRAGTLVRHTQTALRLRLSPADGGVELDIPSSSVKDVEVLTETEASAGDDSAKKN</sequence>